<reference evidence="1" key="1">
    <citation type="submission" date="2009-07" db="EMBL/GenBank/DDBJ databases">
        <authorList>
            <person name="Weinstock G."/>
            <person name="Sodergren E."/>
            <person name="Clifton S."/>
            <person name="Fulton L."/>
            <person name="Fulton B."/>
            <person name="Courtney L."/>
            <person name="Fronick C."/>
            <person name="Harrison M."/>
            <person name="Strong C."/>
            <person name="Farmer C."/>
            <person name="Delahaunty K."/>
            <person name="Markovic C."/>
            <person name="Hall O."/>
            <person name="Minx P."/>
            <person name="Tomlinson C."/>
            <person name="Mitreva M."/>
            <person name="Nelson J."/>
            <person name="Hou S."/>
            <person name="Wollam A."/>
            <person name="Pepin K.H."/>
            <person name="Johnson M."/>
            <person name="Bhonagiri V."/>
            <person name="Nash W.E."/>
            <person name="Warren W."/>
            <person name="Chinwalla A."/>
            <person name="Mardis E.R."/>
            <person name="Wilson R.K."/>
        </authorList>
    </citation>
    <scope>NUCLEOTIDE SEQUENCE [LARGE SCALE GENOMIC DNA]</scope>
    <source>
        <strain evidence="1">ATCC 29256</strain>
    </source>
</reference>
<evidence type="ECO:0000313" key="1">
    <source>
        <dbReference type="EMBL" id="EET42632.1"/>
    </source>
</evidence>
<organism evidence="1 2">
    <name type="scientific">Neisseria sicca ATCC 29256</name>
    <dbReference type="NCBI Taxonomy" id="547045"/>
    <lineage>
        <taxon>Bacteria</taxon>
        <taxon>Pseudomonadati</taxon>
        <taxon>Pseudomonadota</taxon>
        <taxon>Betaproteobacteria</taxon>
        <taxon>Neisseriales</taxon>
        <taxon>Neisseriaceae</taxon>
        <taxon>Neisseria</taxon>
    </lineage>
</organism>
<accession>C6MAP7</accession>
<dbReference type="AlphaFoldDB" id="C6MAP7"/>
<keyword evidence="2" id="KW-1185">Reference proteome</keyword>
<dbReference type="EMBL" id="ACKO02000043">
    <property type="protein sequence ID" value="EET42632.1"/>
    <property type="molecule type" value="Genomic_DNA"/>
</dbReference>
<comment type="caution">
    <text evidence="1">The sequence shown here is derived from an EMBL/GenBank/DDBJ whole genome shotgun (WGS) entry which is preliminary data.</text>
</comment>
<proteinExistence type="predicted"/>
<gene>
    <name evidence="1" type="ORF">NEISICOT_03619</name>
</gene>
<name>C6MAP7_NEISI</name>
<evidence type="ECO:0000313" key="2">
    <source>
        <dbReference type="Proteomes" id="UP000005365"/>
    </source>
</evidence>
<sequence>MSYGFLEIEPERLDRLWQISRAKSTLRIASTVTYPFPRLGGEG</sequence>
<dbReference type="Proteomes" id="UP000005365">
    <property type="component" value="Unassembled WGS sequence"/>
</dbReference>
<protein>
    <submittedName>
        <fullName evidence="1">Uncharacterized protein</fullName>
    </submittedName>
</protein>